<proteinExistence type="predicted"/>
<reference evidence="1" key="2">
    <citation type="submission" date="2020-09" db="EMBL/GenBank/DDBJ databases">
        <authorList>
            <person name="Sun Q."/>
            <person name="Kim S."/>
        </authorList>
    </citation>
    <scope>NUCLEOTIDE SEQUENCE</scope>
    <source>
        <strain evidence="1">KCTC 32255</strain>
    </source>
</reference>
<dbReference type="Gene3D" id="3.90.1140.10">
    <property type="entry name" value="Cyclic phosphodiesterase"/>
    <property type="match status" value="1"/>
</dbReference>
<evidence type="ECO:0008006" key="3">
    <source>
        <dbReference type="Google" id="ProtNLM"/>
    </source>
</evidence>
<protein>
    <recommendedName>
        <fullName evidence="3">2'-5' RNA ligase family protein</fullName>
    </recommendedName>
</protein>
<sequence>MTTPRSETGLLDPAQRKAGAPLLLTAELPPDVLAWADGLRRAHYPPDRNRLRAHVTLFHALPPSVEEELIGVLADLARAPPPEARIDGLMKLGTGTALAVDSPAMIAIHAAIAERMHGLLTRQDAQPLRLHVTIQNKVTAQAARALQTALAPDLRPRPFRFRGLGLYAWQDGLWCPIRMVPFRG</sequence>
<dbReference type="EMBL" id="BMZA01000002">
    <property type="protein sequence ID" value="GGY95638.1"/>
    <property type="molecule type" value="Genomic_DNA"/>
</dbReference>
<dbReference type="SUPFAM" id="SSF55144">
    <property type="entry name" value="LigT-like"/>
    <property type="match status" value="1"/>
</dbReference>
<reference evidence="1" key="1">
    <citation type="journal article" date="2014" name="Int. J. Syst. Evol. Microbiol.">
        <title>Complete genome sequence of Corynebacterium casei LMG S-19264T (=DSM 44701T), isolated from a smear-ripened cheese.</title>
        <authorList>
            <consortium name="US DOE Joint Genome Institute (JGI-PGF)"/>
            <person name="Walter F."/>
            <person name="Albersmeier A."/>
            <person name="Kalinowski J."/>
            <person name="Ruckert C."/>
        </authorList>
    </citation>
    <scope>NUCLEOTIDE SEQUENCE</scope>
    <source>
        <strain evidence="1">KCTC 32255</strain>
    </source>
</reference>
<dbReference type="InterPro" id="IPR009097">
    <property type="entry name" value="Cyclic_Pdiesterase"/>
</dbReference>
<evidence type="ECO:0000313" key="2">
    <source>
        <dbReference type="Proteomes" id="UP000648075"/>
    </source>
</evidence>
<dbReference type="RefSeq" id="WP_189619836.1">
    <property type="nucleotide sequence ID" value="NZ_BMZA01000002.1"/>
</dbReference>
<dbReference type="AlphaFoldDB" id="A0A918PC28"/>
<name>A0A918PC28_9SPHN</name>
<gene>
    <name evidence="1" type="ORF">GCM10011614_07950</name>
</gene>
<dbReference type="Proteomes" id="UP000648075">
    <property type="component" value="Unassembled WGS sequence"/>
</dbReference>
<comment type="caution">
    <text evidence="1">The sequence shown here is derived from an EMBL/GenBank/DDBJ whole genome shotgun (WGS) entry which is preliminary data.</text>
</comment>
<evidence type="ECO:0000313" key="1">
    <source>
        <dbReference type="EMBL" id="GGY95638.1"/>
    </source>
</evidence>
<accession>A0A918PC28</accession>
<dbReference type="Pfam" id="PF13563">
    <property type="entry name" value="2_5_RNA_ligase2"/>
    <property type="match status" value="1"/>
</dbReference>
<organism evidence="1 2">
    <name type="scientific">Novosphingobium colocasiae</name>
    <dbReference type="NCBI Taxonomy" id="1256513"/>
    <lineage>
        <taxon>Bacteria</taxon>
        <taxon>Pseudomonadati</taxon>
        <taxon>Pseudomonadota</taxon>
        <taxon>Alphaproteobacteria</taxon>
        <taxon>Sphingomonadales</taxon>
        <taxon>Sphingomonadaceae</taxon>
        <taxon>Novosphingobium</taxon>
    </lineage>
</organism>
<keyword evidence="2" id="KW-1185">Reference proteome</keyword>